<keyword evidence="4" id="KW-0808">Transferase</keyword>
<feature type="compositionally biased region" description="Basic and acidic residues" evidence="7">
    <location>
        <begin position="47"/>
        <end position="59"/>
    </location>
</feature>
<proteinExistence type="predicted"/>
<dbReference type="Pfam" id="PF02518">
    <property type="entry name" value="HATPase_c"/>
    <property type="match status" value="1"/>
</dbReference>
<feature type="region of interest" description="Disordered" evidence="7">
    <location>
        <begin position="1"/>
        <end position="27"/>
    </location>
</feature>
<dbReference type="PANTHER" id="PTHR43047">
    <property type="entry name" value="TWO-COMPONENT HISTIDINE PROTEIN KINASE"/>
    <property type="match status" value="1"/>
</dbReference>
<evidence type="ECO:0000256" key="7">
    <source>
        <dbReference type="SAM" id="MobiDB-lite"/>
    </source>
</evidence>
<feature type="region of interest" description="Disordered" evidence="7">
    <location>
        <begin position="40"/>
        <end position="65"/>
    </location>
</feature>
<dbReference type="InterPro" id="IPR004358">
    <property type="entry name" value="Sig_transdc_His_kin-like_C"/>
</dbReference>
<dbReference type="SUPFAM" id="SSF52172">
    <property type="entry name" value="CheY-like"/>
    <property type="match status" value="1"/>
</dbReference>
<keyword evidence="11" id="KW-1185">Reference proteome</keyword>
<evidence type="ECO:0000259" key="8">
    <source>
        <dbReference type="PROSITE" id="PS50109"/>
    </source>
</evidence>
<dbReference type="InterPro" id="IPR036890">
    <property type="entry name" value="HATPase_C_sf"/>
</dbReference>
<feature type="domain" description="Response regulatory" evidence="9">
    <location>
        <begin position="768"/>
        <end position="896"/>
    </location>
</feature>
<dbReference type="InterPro" id="IPR003594">
    <property type="entry name" value="HATPase_dom"/>
</dbReference>
<dbReference type="SMART" id="SM00387">
    <property type="entry name" value="HATPase_c"/>
    <property type="match status" value="1"/>
</dbReference>
<dbReference type="InterPro" id="IPR036097">
    <property type="entry name" value="HisK_dim/P_sf"/>
</dbReference>
<dbReference type="InterPro" id="IPR001789">
    <property type="entry name" value="Sig_transdc_resp-reg_receiver"/>
</dbReference>
<evidence type="ECO:0000256" key="1">
    <source>
        <dbReference type="ARBA" id="ARBA00000085"/>
    </source>
</evidence>
<evidence type="ECO:0000256" key="4">
    <source>
        <dbReference type="ARBA" id="ARBA00022679"/>
    </source>
</evidence>
<dbReference type="Proteomes" id="UP000178912">
    <property type="component" value="Unassembled WGS sequence"/>
</dbReference>
<dbReference type="Gene3D" id="3.40.50.2300">
    <property type="match status" value="1"/>
</dbReference>
<protein>
    <recommendedName>
        <fullName evidence="2">histidine kinase</fullName>
        <ecNumber evidence="2">2.7.13.3</ecNumber>
    </recommendedName>
</protein>
<keyword evidence="5 10" id="KW-0418">Kinase</keyword>
<feature type="domain" description="Histidine kinase" evidence="8">
    <location>
        <begin position="578"/>
        <end position="698"/>
    </location>
</feature>
<dbReference type="Gene3D" id="3.30.565.10">
    <property type="entry name" value="Histidine kinase-like ATPase, C-terminal domain"/>
    <property type="match status" value="1"/>
</dbReference>
<dbReference type="SUPFAM" id="SSF47384">
    <property type="entry name" value="Homodimeric domain of signal transducing histidine kinase"/>
    <property type="match status" value="1"/>
</dbReference>
<accession>A0A1E1K895</accession>
<dbReference type="InterPro" id="IPR011006">
    <property type="entry name" value="CheY-like_superfamily"/>
</dbReference>
<dbReference type="PANTHER" id="PTHR43047:SF2">
    <property type="entry name" value="HISTIDINE KINASE M7"/>
    <property type="match status" value="1"/>
</dbReference>
<dbReference type="InterPro" id="IPR003661">
    <property type="entry name" value="HisK_dim/P_dom"/>
</dbReference>
<dbReference type="PRINTS" id="PR00344">
    <property type="entry name" value="BCTRLSENSOR"/>
</dbReference>
<evidence type="ECO:0000313" key="10">
    <source>
        <dbReference type="EMBL" id="CZS94293.1"/>
    </source>
</evidence>
<dbReference type="GO" id="GO:0009927">
    <property type="term" value="F:histidine phosphotransfer kinase activity"/>
    <property type="evidence" value="ECO:0007669"/>
    <property type="project" value="TreeGrafter"/>
</dbReference>
<reference evidence="11" key="1">
    <citation type="submission" date="2016-03" db="EMBL/GenBank/DDBJ databases">
        <authorList>
            <person name="Guldener U."/>
        </authorList>
    </citation>
    <scope>NUCLEOTIDE SEQUENCE [LARGE SCALE GENOMIC DNA]</scope>
    <source>
        <strain evidence="11">04CH-RAC-A.6.1</strain>
    </source>
</reference>
<evidence type="ECO:0000256" key="5">
    <source>
        <dbReference type="ARBA" id="ARBA00022777"/>
    </source>
</evidence>
<evidence type="ECO:0000256" key="2">
    <source>
        <dbReference type="ARBA" id="ARBA00012438"/>
    </source>
</evidence>
<dbReference type="PROSITE" id="PS50110">
    <property type="entry name" value="RESPONSE_REGULATORY"/>
    <property type="match status" value="1"/>
</dbReference>
<dbReference type="CDD" id="cd00082">
    <property type="entry name" value="HisKA"/>
    <property type="match status" value="1"/>
</dbReference>
<dbReference type="GO" id="GO:0005886">
    <property type="term" value="C:plasma membrane"/>
    <property type="evidence" value="ECO:0007669"/>
    <property type="project" value="TreeGrafter"/>
</dbReference>
<dbReference type="CDD" id="cd17546">
    <property type="entry name" value="REC_hyHK_CKI1_RcsC-like"/>
    <property type="match status" value="1"/>
</dbReference>
<keyword evidence="3 6" id="KW-0597">Phosphoprotein</keyword>
<gene>
    <name evidence="10" type="ORF">RAG0_04335</name>
</gene>
<evidence type="ECO:0000256" key="6">
    <source>
        <dbReference type="PROSITE-ProRule" id="PRU00169"/>
    </source>
</evidence>
<dbReference type="OrthoDB" id="60033at2759"/>
<evidence type="ECO:0000313" key="11">
    <source>
        <dbReference type="Proteomes" id="UP000178912"/>
    </source>
</evidence>
<evidence type="ECO:0000256" key="3">
    <source>
        <dbReference type="ARBA" id="ARBA00022553"/>
    </source>
</evidence>
<dbReference type="InterPro" id="IPR005467">
    <property type="entry name" value="His_kinase_dom"/>
</dbReference>
<evidence type="ECO:0000259" key="9">
    <source>
        <dbReference type="PROSITE" id="PS50110"/>
    </source>
</evidence>
<dbReference type="Gene3D" id="1.10.287.130">
    <property type="match status" value="1"/>
</dbReference>
<dbReference type="SUPFAM" id="SSF55874">
    <property type="entry name" value="ATPase domain of HSP90 chaperone/DNA topoisomerase II/histidine kinase"/>
    <property type="match status" value="1"/>
</dbReference>
<name>A0A1E1K895_9HELO</name>
<feature type="modified residue" description="4-aspartylphosphate" evidence="6">
    <location>
        <position position="827"/>
    </location>
</feature>
<dbReference type="SMART" id="SM00448">
    <property type="entry name" value="REC"/>
    <property type="match status" value="1"/>
</dbReference>
<dbReference type="AlphaFoldDB" id="A0A1E1K895"/>
<dbReference type="EMBL" id="FJUX01000018">
    <property type="protein sequence ID" value="CZS94293.1"/>
    <property type="molecule type" value="Genomic_DNA"/>
</dbReference>
<dbReference type="FunFam" id="1.10.287.130:FF:000100">
    <property type="entry name" value="Sensor histidine kinase/response regulator"/>
    <property type="match status" value="1"/>
</dbReference>
<sequence length="900" mass="100486">MHETLPEDTIETRPSGPRTFRPLRQRTRPRLEKDISSFIARHSGGGEMEKDLRERDAREPPVPTDNLIDRTSLCLPHYGNDAVLHQGDAGFTDALRQYFPSAESNALERLVDLKSKLRCASTHDFWSILMEEMCDITGSQCGFVAKRMLVDDQDSAVEMPELGDPGSCLMGVAFYINNGESPKQFHRDYRYHAFGTPCGYMRHDKVFIIPERLAEFTPNSPNVIPGEKSEAFIGLPLFTEGKCFAHFGMVWSSEGGTSRKLSWSFIEMFMHSLEDMILQRILEGRGFVKETAPPDSVSSRIIPLAAITAAQSLKPYARGLSHELRTPMQGVVGMLDIMYSTVLDAIDNQQSDRVRSVFEDLKEHIEMVQESSRRAVEAADNVVHAYDLNMQMPEMPLTANDLNSFQGTKSHPTLGHQHWPSVAKSIPVAKKRKLSAELNFDAGPRSKRVFKLAEARVLNSYCASPATPVYEESLTSANSITETLSTAASSVDLNIDRQWLYKKSISPAILSPSHRFIKTLDFMRNLVREVLRNGPPRKVTLQETESGEYLHVTSTGSDGMPQDRKIYLSIGPDVPETIITEQQHLKFALQKLIDNAIKFTEQGIIGINVNIAQNMQVVEIRVIDTGCGISEEWKSSLFKPHFQEDSSIRRSRDGLGLSLFNAKAHIRKNLGGDITLERSCTHGLQQGSEFVIRLPISALETGRTDYPLIGTPPLSGLNSPRLSPLPEPLLDSLAISIESPCRPKPLRSKSSHKRITFNSQLATDYPLNILIAEDNAINREVAMGSFKKLGYRKENITLAFDGAEAVRRYKASIDGPLAQRFSVILMDIWMPILDGYKATTQILDLAQQRGEATKIIAVTADITEDCVGRAKGAGMQGFLAKPYKVFDIERLIVEHFETCC</sequence>
<dbReference type="EC" id="2.7.13.3" evidence="2"/>
<dbReference type="GO" id="GO:0000155">
    <property type="term" value="F:phosphorelay sensor kinase activity"/>
    <property type="evidence" value="ECO:0007669"/>
    <property type="project" value="InterPro"/>
</dbReference>
<organism evidence="10 11">
    <name type="scientific">Rhynchosporium agropyri</name>
    <dbReference type="NCBI Taxonomy" id="914238"/>
    <lineage>
        <taxon>Eukaryota</taxon>
        <taxon>Fungi</taxon>
        <taxon>Dikarya</taxon>
        <taxon>Ascomycota</taxon>
        <taxon>Pezizomycotina</taxon>
        <taxon>Leotiomycetes</taxon>
        <taxon>Helotiales</taxon>
        <taxon>Ploettnerulaceae</taxon>
        <taxon>Rhynchosporium</taxon>
    </lineage>
</organism>
<dbReference type="Pfam" id="PF00072">
    <property type="entry name" value="Response_reg"/>
    <property type="match status" value="1"/>
</dbReference>
<dbReference type="PROSITE" id="PS50109">
    <property type="entry name" value="HIS_KIN"/>
    <property type="match status" value="1"/>
</dbReference>
<comment type="catalytic activity">
    <reaction evidence="1">
        <text>ATP + protein L-histidine = ADP + protein N-phospho-L-histidine.</text>
        <dbReference type="EC" id="2.7.13.3"/>
    </reaction>
</comment>